<evidence type="ECO:0000256" key="4">
    <source>
        <dbReference type="ARBA" id="ARBA00011990"/>
    </source>
</evidence>
<evidence type="ECO:0000256" key="7">
    <source>
        <dbReference type="ARBA" id="ARBA00023239"/>
    </source>
</evidence>
<dbReference type="EMBL" id="CP002304">
    <property type="protein sequence ID" value="ADQ14094.1"/>
    <property type="molecule type" value="Genomic_DNA"/>
</dbReference>
<protein>
    <recommendedName>
        <fullName evidence="5 8">dTDP-glucose 4,6-dehydratase</fullName>
        <ecNumber evidence="4 8">4.2.1.46</ecNumber>
    </recommendedName>
</protein>
<evidence type="ECO:0000256" key="5">
    <source>
        <dbReference type="ARBA" id="ARBA00016977"/>
    </source>
</evidence>
<sequence>MRILIAGGAGFIGSNFIYYMNDNYPEYKLFCLDALTYAGNLNNLKHIIGKKNFSFYKGNICDRNFVYRFFREMEFELVINFAAESHVDKSITEPVIFLESNVKGTQVLLDACKKFGVKKFHQISTDEVYGSLPLEKKELKFTEQSVLNPSSPYSASKAAADLLVKSYYKTYNLAITISRCSNNYGPYQLSEKLIPLMIIKALKNEKLPIYGDGKNIRDWIHVKDHCQAIDLIVHKSKPGEVYNIGGGYEKNNLQVVKTILKELKKPLSLISFVKDRKGHDLRYAVDIRKMNYEFDWQPQIDFKNGLKQTIKWYLENQNWWE</sequence>
<feature type="domain" description="NAD(P)-binding" evidence="9">
    <location>
        <begin position="4"/>
        <end position="309"/>
    </location>
</feature>
<dbReference type="Pfam" id="PF16363">
    <property type="entry name" value="GDP_Man_Dehyd"/>
    <property type="match status" value="1"/>
</dbReference>
<dbReference type="FunFam" id="3.40.50.720:FF:000304">
    <property type="entry name" value="UDP-glucose 4,6-dehydratase"/>
    <property type="match status" value="1"/>
</dbReference>
<evidence type="ECO:0000256" key="2">
    <source>
        <dbReference type="ARBA" id="ARBA00001911"/>
    </source>
</evidence>
<dbReference type="Gene3D" id="3.40.50.720">
    <property type="entry name" value="NAD(P)-binding Rossmann-like Domain"/>
    <property type="match status" value="1"/>
</dbReference>
<dbReference type="InterPro" id="IPR036291">
    <property type="entry name" value="NAD(P)-bd_dom_sf"/>
</dbReference>
<evidence type="ECO:0000256" key="1">
    <source>
        <dbReference type="ARBA" id="ARBA00001539"/>
    </source>
</evidence>
<evidence type="ECO:0000256" key="6">
    <source>
        <dbReference type="ARBA" id="ARBA00023027"/>
    </source>
</evidence>
<dbReference type="HOGENOM" id="CLU_007383_1_14_9"/>
<gene>
    <name evidence="10" type="ordered locus">Halsa_0642</name>
</gene>
<accession>E4RM11</accession>
<keyword evidence="6" id="KW-0520">NAD</keyword>
<evidence type="ECO:0000313" key="11">
    <source>
        <dbReference type="Proteomes" id="UP000007434"/>
    </source>
</evidence>
<comment type="similarity">
    <text evidence="3 8">Belongs to the NAD(P)-dependent epimerase/dehydratase family. dTDP-glucose dehydratase subfamily.</text>
</comment>
<dbReference type="STRING" id="656519.Halsa_0642"/>
<evidence type="ECO:0000256" key="3">
    <source>
        <dbReference type="ARBA" id="ARBA00008178"/>
    </source>
</evidence>
<dbReference type="RefSeq" id="WP_013405186.1">
    <property type="nucleotide sequence ID" value="NC_014654.1"/>
</dbReference>
<dbReference type="Gene3D" id="3.90.25.10">
    <property type="entry name" value="UDP-galactose 4-epimerase, domain 1"/>
    <property type="match status" value="1"/>
</dbReference>
<reference evidence="10 11" key="1">
    <citation type="submission" date="2010-11" db="EMBL/GenBank/DDBJ databases">
        <title>Complete sequence of Halanaerobium sp. sapolanicus.</title>
        <authorList>
            <consortium name="US DOE Joint Genome Institute"/>
            <person name="Lucas S."/>
            <person name="Copeland A."/>
            <person name="Lapidus A."/>
            <person name="Cheng J.-F."/>
            <person name="Bruce D."/>
            <person name="Goodwin L."/>
            <person name="Pitluck S."/>
            <person name="Davenport K."/>
            <person name="Detter J.C."/>
            <person name="Han C."/>
            <person name="Tapia R."/>
            <person name="Land M."/>
            <person name="Hauser L."/>
            <person name="Jeffries C."/>
            <person name="Kyrpides N."/>
            <person name="Ivanova N."/>
            <person name="Mikhailova N."/>
            <person name="Begemann M.B."/>
            <person name="Mormile M.R."/>
            <person name="Wall J.D."/>
            <person name="Elias D.A."/>
            <person name="Woyke T."/>
        </authorList>
    </citation>
    <scope>NUCLEOTIDE SEQUENCE [LARGE SCALE GENOMIC DNA]</scope>
    <source>
        <strain evidence="11">sapolanicus</strain>
    </source>
</reference>
<dbReference type="InterPro" id="IPR016040">
    <property type="entry name" value="NAD(P)-bd_dom"/>
</dbReference>
<evidence type="ECO:0000259" key="9">
    <source>
        <dbReference type="Pfam" id="PF16363"/>
    </source>
</evidence>
<dbReference type="Proteomes" id="UP000007434">
    <property type="component" value="Chromosome"/>
</dbReference>
<dbReference type="eggNOG" id="COG1088">
    <property type="taxonomic scope" value="Bacteria"/>
</dbReference>
<dbReference type="CDD" id="cd05246">
    <property type="entry name" value="dTDP_GD_SDR_e"/>
    <property type="match status" value="1"/>
</dbReference>
<dbReference type="OrthoDB" id="9811743at2"/>
<dbReference type="GO" id="GO:0009225">
    <property type="term" value="P:nucleotide-sugar metabolic process"/>
    <property type="evidence" value="ECO:0007669"/>
    <property type="project" value="InterPro"/>
</dbReference>
<reference evidence="10 11" key="2">
    <citation type="journal article" date="2011" name="J. Bacteriol.">
        <title>Complete Genome Sequence of the Haloalkaliphilic, Hydrogen Producing Halanaerobium hydrogenoformans.</title>
        <authorList>
            <person name="Brown S.D."/>
            <person name="Begemann M.B."/>
            <person name="Mormile M.R."/>
            <person name="Wall J.D."/>
            <person name="Han C.S."/>
            <person name="Goodwin L.A."/>
            <person name="Pitluck S."/>
            <person name="Land M.L."/>
            <person name="Hauser L.J."/>
            <person name="Elias D.A."/>
        </authorList>
    </citation>
    <scope>NUCLEOTIDE SEQUENCE [LARGE SCALE GENOMIC DNA]</scope>
    <source>
        <strain evidence="11">sapolanicus</strain>
    </source>
</reference>
<dbReference type="GO" id="GO:0008460">
    <property type="term" value="F:dTDP-glucose 4,6-dehydratase activity"/>
    <property type="evidence" value="ECO:0007669"/>
    <property type="project" value="UniProtKB-EC"/>
</dbReference>
<keyword evidence="11" id="KW-1185">Reference proteome</keyword>
<dbReference type="InterPro" id="IPR005888">
    <property type="entry name" value="dTDP_Gluc_deHydtase"/>
</dbReference>
<evidence type="ECO:0000256" key="8">
    <source>
        <dbReference type="RuleBase" id="RU004473"/>
    </source>
</evidence>
<dbReference type="EC" id="4.2.1.46" evidence="4 8"/>
<dbReference type="NCBIfam" id="TIGR01181">
    <property type="entry name" value="dTDP_gluc_dehyt"/>
    <property type="match status" value="1"/>
</dbReference>
<dbReference type="PANTHER" id="PTHR43000">
    <property type="entry name" value="DTDP-D-GLUCOSE 4,6-DEHYDRATASE-RELATED"/>
    <property type="match status" value="1"/>
</dbReference>
<proteinExistence type="inferred from homology"/>
<organism evidence="10 11">
    <name type="scientific">Halanaerobium hydrogeniformans</name>
    <name type="common">Halanaerobium sp. (strain sapolanicus)</name>
    <dbReference type="NCBI Taxonomy" id="656519"/>
    <lineage>
        <taxon>Bacteria</taxon>
        <taxon>Bacillati</taxon>
        <taxon>Bacillota</taxon>
        <taxon>Clostridia</taxon>
        <taxon>Halanaerobiales</taxon>
        <taxon>Halanaerobiaceae</taxon>
        <taxon>Halanaerobium</taxon>
    </lineage>
</organism>
<evidence type="ECO:0000313" key="10">
    <source>
        <dbReference type="EMBL" id="ADQ14094.1"/>
    </source>
</evidence>
<comment type="catalytic activity">
    <reaction evidence="1 8">
        <text>dTDP-alpha-D-glucose = dTDP-4-dehydro-6-deoxy-alpha-D-glucose + H2O</text>
        <dbReference type="Rhea" id="RHEA:17221"/>
        <dbReference type="ChEBI" id="CHEBI:15377"/>
        <dbReference type="ChEBI" id="CHEBI:57477"/>
        <dbReference type="ChEBI" id="CHEBI:57649"/>
        <dbReference type="EC" id="4.2.1.46"/>
    </reaction>
</comment>
<dbReference type="AlphaFoldDB" id="E4RM11"/>
<dbReference type="KEGG" id="has:Halsa_0642"/>
<keyword evidence="7 8" id="KW-0456">Lyase</keyword>
<comment type="cofactor">
    <cofactor evidence="2 8">
        <name>NAD(+)</name>
        <dbReference type="ChEBI" id="CHEBI:57540"/>
    </cofactor>
</comment>
<dbReference type="SUPFAM" id="SSF51735">
    <property type="entry name" value="NAD(P)-binding Rossmann-fold domains"/>
    <property type="match status" value="1"/>
</dbReference>
<name>E4RM11_HALHG</name>